<dbReference type="Proteomes" id="UP000019113">
    <property type="component" value="Unassembled WGS sequence"/>
</dbReference>
<evidence type="ECO:0000313" key="1">
    <source>
        <dbReference type="EMBL" id="ERL49697.1"/>
    </source>
</evidence>
<name>W1N288_9GAMM</name>
<dbReference type="NCBIfam" id="TIGR02523">
    <property type="entry name" value="type_IV_pilV"/>
    <property type="match status" value="1"/>
</dbReference>
<dbReference type="InterPro" id="IPR012902">
    <property type="entry name" value="N_methyl_site"/>
</dbReference>
<dbReference type="PATRIC" id="fig|1178482.3.peg.2792"/>
<dbReference type="PROSITE" id="PS00409">
    <property type="entry name" value="PROKAR_NTER_METHYL"/>
    <property type="match status" value="1"/>
</dbReference>
<dbReference type="InterPro" id="IPR045584">
    <property type="entry name" value="Pilin-like"/>
</dbReference>
<comment type="caution">
    <text evidence="1">The sequence shown here is derived from an EMBL/GenBank/DDBJ whole genome shotgun (WGS) entry which is preliminary data.</text>
</comment>
<dbReference type="KEGG" id="hhu:AR456_02400"/>
<evidence type="ECO:0000313" key="2">
    <source>
        <dbReference type="Proteomes" id="UP000019113"/>
    </source>
</evidence>
<dbReference type="STRING" id="1178482.AR456_02400"/>
<dbReference type="AlphaFoldDB" id="W1N288"/>
<protein>
    <recommendedName>
        <fullName evidence="3">Type IV pilus modification protein PilV</fullName>
    </recommendedName>
</protein>
<gene>
    <name evidence="1" type="ORF">BJB45_00840</name>
</gene>
<reference evidence="1 2" key="1">
    <citation type="submission" date="2013-08" db="EMBL/GenBank/DDBJ databases">
        <title>draft genome of Halomonas huanghegensis, strain BJGMM-B45T.</title>
        <authorList>
            <person name="Miao C."/>
            <person name="Wan Y."/>
            <person name="Jin W."/>
        </authorList>
    </citation>
    <scope>NUCLEOTIDE SEQUENCE [LARGE SCALE GENOMIC DNA]</scope>
    <source>
        <strain evidence="1 2">BJGMM-B45</strain>
    </source>
</reference>
<dbReference type="eggNOG" id="COG4967">
    <property type="taxonomic scope" value="Bacteria"/>
</dbReference>
<dbReference type="NCBIfam" id="TIGR02532">
    <property type="entry name" value="IV_pilin_GFxxxE"/>
    <property type="match status" value="1"/>
</dbReference>
<dbReference type="SUPFAM" id="SSF54523">
    <property type="entry name" value="Pili subunits"/>
    <property type="match status" value="1"/>
</dbReference>
<dbReference type="EMBL" id="AVBC01000039">
    <property type="protein sequence ID" value="ERL49697.1"/>
    <property type="molecule type" value="Genomic_DNA"/>
</dbReference>
<accession>W1N288</accession>
<dbReference type="InterPro" id="IPR013362">
    <property type="entry name" value="Pilus_4_PilV"/>
</dbReference>
<sequence length="130" mass="14407">MAGFTLVETLVALLVLAIGLLGVAAMQIKATQSAQLAAQTGMANIAAQDARERLWAARVRGDNPSCPTPAAVNGSDWQHRWQPFLPELNASPVSALGDCRFVIEVRWRDRRLDPYLTRLEYRVRLPQELP</sequence>
<dbReference type="Pfam" id="PF07963">
    <property type="entry name" value="N_methyl"/>
    <property type="match status" value="1"/>
</dbReference>
<organism evidence="1 2">
    <name type="scientific">Halomonas huangheensis</name>
    <dbReference type="NCBI Taxonomy" id="1178482"/>
    <lineage>
        <taxon>Bacteria</taxon>
        <taxon>Pseudomonadati</taxon>
        <taxon>Pseudomonadota</taxon>
        <taxon>Gammaproteobacteria</taxon>
        <taxon>Oceanospirillales</taxon>
        <taxon>Halomonadaceae</taxon>
        <taxon>Halomonas</taxon>
    </lineage>
</organism>
<keyword evidence="2" id="KW-1185">Reference proteome</keyword>
<proteinExistence type="predicted"/>
<evidence type="ECO:0008006" key="3">
    <source>
        <dbReference type="Google" id="ProtNLM"/>
    </source>
</evidence>